<dbReference type="EMBL" id="KV426197">
    <property type="protein sequence ID" value="KZV85170.1"/>
    <property type="molecule type" value="Genomic_DNA"/>
</dbReference>
<evidence type="ECO:0000313" key="1">
    <source>
        <dbReference type="EMBL" id="KZV85170.1"/>
    </source>
</evidence>
<dbReference type="GO" id="GO:0006298">
    <property type="term" value="P:mismatch repair"/>
    <property type="evidence" value="ECO:0007669"/>
    <property type="project" value="InterPro"/>
</dbReference>
<dbReference type="STRING" id="1314781.A0A165DR92"/>
<dbReference type="InParanoid" id="A0A165DR92"/>
<dbReference type="Proteomes" id="UP000077266">
    <property type="component" value="Unassembled WGS sequence"/>
</dbReference>
<evidence type="ECO:0000313" key="2">
    <source>
        <dbReference type="Proteomes" id="UP000077266"/>
    </source>
</evidence>
<dbReference type="GO" id="GO:0030983">
    <property type="term" value="F:mismatched DNA binding"/>
    <property type="evidence" value="ECO:0007669"/>
    <property type="project" value="InterPro"/>
</dbReference>
<gene>
    <name evidence="1" type="ORF">EXIGLDRAFT_804961</name>
</gene>
<proteinExistence type="predicted"/>
<sequence>MRGYKVGKGMEDETALGAEMRLAKEKSGGVKKPAAKEDKVVRRVLNQVYTVGNLVDTDIMQDEEAGVASLSSNMRAACSASVCWTALRPSQISAPSWTMYAERLETVLRQIRAKELLHVKGNLTAETTRLLKTALPG</sequence>
<feature type="non-terminal residue" evidence="1">
    <location>
        <position position="137"/>
    </location>
</feature>
<name>A0A165DR92_EXIGL</name>
<keyword evidence="2" id="KW-1185">Reference proteome</keyword>
<reference evidence="1 2" key="1">
    <citation type="journal article" date="2016" name="Mol. Biol. Evol.">
        <title>Comparative Genomics of Early-Diverging Mushroom-Forming Fungi Provides Insights into the Origins of Lignocellulose Decay Capabilities.</title>
        <authorList>
            <person name="Nagy L.G."/>
            <person name="Riley R."/>
            <person name="Tritt A."/>
            <person name="Adam C."/>
            <person name="Daum C."/>
            <person name="Floudas D."/>
            <person name="Sun H."/>
            <person name="Yadav J.S."/>
            <person name="Pangilinan J."/>
            <person name="Larsson K.H."/>
            <person name="Matsuura K."/>
            <person name="Barry K."/>
            <person name="Labutti K."/>
            <person name="Kuo R."/>
            <person name="Ohm R.A."/>
            <person name="Bhattacharya S.S."/>
            <person name="Shirouzu T."/>
            <person name="Yoshinaga Y."/>
            <person name="Martin F.M."/>
            <person name="Grigoriev I.V."/>
            <person name="Hibbett D.S."/>
        </authorList>
    </citation>
    <scope>NUCLEOTIDE SEQUENCE [LARGE SCALE GENOMIC DNA]</scope>
    <source>
        <strain evidence="1 2">HHB12029</strain>
    </source>
</reference>
<dbReference type="GO" id="GO:0005524">
    <property type="term" value="F:ATP binding"/>
    <property type="evidence" value="ECO:0007669"/>
    <property type="project" value="InterPro"/>
</dbReference>
<dbReference type="Gene3D" id="3.30.420.110">
    <property type="entry name" value="MutS, connector domain"/>
    <property type="match status" value="1"/>
</dbReference>
<accession>A0A165DR92</accession>
<dbReference type="AlphaFoldDB" id="A0A165DR92"/>
<organism evidence="1 2">
    <name type="scientific">Exidia glandulosa HHB12029</name>
    <dbReference type="NCBI Taxonomy" id="1314781"/>
    <lineage>
        <taxon>Eukaryota</taxon>
        <taxon>Fungi</taxon>
        <taxon>Dikarya</taxon>
        <taxon>Basidiomycota</taxon>
        <taxon>Agaricomycotina</taxon>
        <taxon>Agaricomycetes</taxon>
        <taxon>Auriculariales</taxon>
        <taxon>Exidiaceae</taxon>
        <taxon>Exidia</taxon>
    </lineage>
</organism>
<protein>
    <submittedName>
        <fullName evidence="1">Uncharacterized protein</fullName>
    </submittedName>
</protein>
<dbReference type="OrthoDB" id="121051at2759"/>
<dbReference type="InterPro" id="IPR036678">
    <property type="entry name" value="MutS_con_dom_sf"/>
</dbReference>